<reference evidence="1 2" key="1">
    <citation type="journal article" date="2015" name="Genome Announc.">
        <title>Complete Genome Sequence of Caulobacter crescentus Siphophage Seuss.</title>
        <authorList>
            <person name="Sloan J.M."/>
            <person name="Keene J.L."/>
            <person name="Cahill J.L."/>
            <person name="Rasche E.S."/>
            <person name="Kuty Everett G.F."/>
        </authorList>
    </citation>
    <scope>NUCLEOTIDE SEQUENCE [LARGE SCALE GENOMIC DNA]</scope>
</reference>
<keyword evidence="2" id="KW-1185">Reference proteome</keyword>
<accession>A0A0K1LN47</accession>
<organism evidence="1 2">
    <name type="scientific">Caulobacter phage Seuss</name>
    <dbReference type="NCBI Taxonomy" id="1675601"/>
    <lineage>
        <taxon>Viruses</taxon>
        <taxon>Duplodnaviria</taxon>
        <taxon>Heunggongvirae</taxon>
        <taxon>Uroviricota</taxon>
        <taxon>Caudoviricetes</taxon>
        <taxon>Seussvirus</taxon>
        <taxon>Seussvirus seuss</taxon>
    </lineage>
</organism>
<dbReference type="EMBL" id="KT001914">
    <property type="protein sequence ID" value="AKU43560.1"/>
    <property type="molecule type" value="Genomic_DNA"/>
</dbReference>
<dbReference type="Proteomes" id="UP000221339">
    <property type="component" value="Segment"/>
</dbReference>
<protein>
    <submittedName>
        <fullName evidence="1">Uncharacterized protein</fullName>
    </submittedName>
</protein>
<proteinExistence type="predicted"/>
<sequence>MNLQSKLDYWSQHTRSITRHDDENSAVRKAYLAKMRKILDEEEAAIDERDAARINELMGENETE</sequence>
<name>A0A0K1LN47_9CAUD</name>
<evidence type="ECO:0000313" key="1">
    <source>
        <dbReference type="EMBL" id="AKU43560.1"/>
    </source>
</evidence>
<evidence type="ECO:0000313" key="2">
    <source>
        <dbReference type="Proteomes" id="UP000221339"/>
    </source>
</evidence>
<gene>
    <name evidence="1" type="ORF">CPT_Seuss34</name>
</gene>